<evidence type="ECO:0000259" key="1">
    <source>
        <dbReference type="PROSITE" id="PS50943"/>
    </source>
</evidence>
<accession>Q9KFX4</accession>
<feature type="domain" description="HTH cro/C1-type" evidence="1">
    <location>
        <begin position="7"/>
        <end position="67"/>
    </location>
</feature>
<dbReference type="CDD" id="cd00093">
    <property type="entry name" value="HTH_XRE"/>
    <property type="match status" value="1"/>
</dbReference>
<protein>
    <submittedName>
        <fullName evidence="2">BH0346 protein</fullName>
    </submittedName>
</protein>
<dbReference type="SUPFAM" id="SSF47413">
    <property type="entry name" value="lambda repressor-like DNA-binding domains"/>
    <property type="match status" value="1"/>
</dbReference>
<dbReference type="Gene3D" id="1.10.260.40">
    <property type="entry name" value="lambda repressor-like DNA-binding domains"/>
    <property type="match status" value="1"/>
</dbReference>
<name>Q9KFX4_HALH5</name>
<dbReference type="InterPro" id="IPR001387">
    <property type="entry name" value="Cro/C1-type_HTH"/>
</dbReference>
<dbReference type="Proteomes" id="UP000001258">
    <property type="component" value="Chromosome"/>
</dbReference>
<dbReference type="InterPro" id="IPR010982">
    <property type="entry name" value="Lambda_DNA-bd_dom_sf"/>
</dbReference>
<dbReference type="eggNOG" id="COG1396">
    <property type="taxonomic scope" value="Bacteria"/>
</dbReference>
<keyword evidence="3" id="KW-1185">Reference proteome</keyword>
<dbReference type="PROSITE" id="PS50943">
    <property type="entry name" value="HTH_CROC1"/>
    <property type="match status" value="1"/>
</dbReference>
<proteinExistence type="predicted"/>
<dbReference type="Pfam" id="PF01381">
    <property type="entry name" value="HTH_3"/>
    <property type="match status" value="1"/>
</dbReference>
<sequence length="92" mass="10769">MRRREKLISFRKGKNWSQQDVVDLLKVRYDVSITESYYGMIEQGVRMPSLTVAIAVSHLFQVEPSVLFGVPRRKAHDPNFSKIRNGFDKRDE</sequence>
<dbReference type="HOGENOM" id="CLU_2407158_0_0_9"/>
<dbReference type="GO" id="GO:0003677">
    <property type="term" value="F:DNA binding"/>
    <property type="evidence" value="ECO:0007669"/>
    <property type="project" value="InterPro"/>
</dbReference>
<dbReference type="RefSeq" id="WP_010896526.1">
    <property type="nucleotide sequence ID" value="NC_002570.2"/>
</dbReference>
<reference evidence="2 3" key="1">
    <citation type="journal article" date="2000" name="Nucleic Acids Res.">
        <title>Complete genome sequence of the alkaliphilic bacterium Bacillus halodurans and genomic sequence comparison with Bacillus subtilis.</title>
        <authorList>
            <person name="Takami H."/>
            <person name="Nakasone K."/>
            <person name="Takaki Y."/>
            <person name="Maeno G."/>
            <person name="Sasaki R."/>
            <person name="Masui N."/>
            <person name="Fuji F."/>
            <person name="Hirama C."/>
            <person name="Nakamura Y."/>
            <person name="Ogasawara N."/>
            <person name="Kuhara S."/>
            <person name="Horikoshi K."/>
        </authorList>
    </citation>
    <scope>NUCLEOTIDE SEQUENCE [LARGE SCALE GENOMIC DNA]</scope>
    <source>
        <strain evidence="3">ATCC BAA-125 / DSM 18197 / FERM 7344 / JCM 9153 / C-125</strain>
    </source>
</reference>
<gene>
    <name evidence="2" type="ordered locus">BH0346</name>
</gene>
<dbReference type="STRING" id="272558.gene:10726199"/>
<organism evidence="2 3">
    <name type="scientific">Halalkalibacterium halodurans (strain ATCC BAA-125 / DSM 18197 / FERM 7344 / JCM 9153 / C-125)</name>
    <name type="common">Bacillus halodurans</name>
    <dbReference type="NCBI Taxonomy" id="272558"/>
    <lineage>
        <taxon>Bacteria</taxon>
        <taxon>Bacillati</taxon>
        <taxon>Bacillota</taxon>
        <taxon>Bacilli</taxon>
        <taxon>Bacillales</taxon>
        <taxon>Bacillaceae</taxon>
        <taxon>Halalkalibacterium (ex Joshi et al. 2022)</taxon>
    </lineage>
</organism>
<evidence type="ECO:0000313" key="3">
    <source>
        <dbReference type="Proteomes" id="UP000001258"/>
    </source>
</evidence>
<dbReference type="EMBL" id="BA000004">
    <property type="protein sequence ID" value="BAB04065.1"/>
    <property type="molecule type" value="Genomic_DNA"/>
</dbReference>
<evidence type="ECO:0000313" key="2">
    <source>
        <dbReference type="EMBL" id="BAB04065.1"/>
    </source>
</evidence>
<dbReference type="PIR" id="B83693">
    <property type="entry name" value="B83693"/>
</dbReference>
<dbReference type="SMART" id="SM00530">
    <property type="entry name" value="HTH_XRE"/>
    <property type="match status" value="1"/>
</dbReference>
<dbReference type="AlphaFoldDB" id="Q9KFX4"/>
<dbReference type="KEGG" id="bha:BH0346"/>